<organism evidence="2 3">
    <name type="scientific">Chitinophaga eiseniae</name>
    <dbReference type="NCBI Taxonomy" id="634771"/>
    <lineage>
        <taxon>Bacteria</taxon>
        <taxon>Pseudomonadati</taxon>
        <taxon>Bacteroidota</taxon>
        <taxon>Chitinophagia</taxon>
        <taxon>Chitinophagales</taxon>
        <taxon>Chitinophagaceae</taxon>
        <taxon>Chitinophaga</taxon>
    </lineage>
</organism>
<dbReference type="OrthoDB" id="677880at2"/>
<evidence type="ECO:0000313" key="2">
    <source>
        <dbReference type="EMBL" id="SKA14955.1"/>
    </source>
</evidence>
<accession>A0A1T4RG44</accession>
<dbReference type="Proteomes" id="UP000190367">
    <property type="component" value="Unassembled WGS sequence"/>
</dbReference>
<sequence length="313" mass="34023">MNIKLSIGTCCMTLLITMLLFSCKKNSGGNDVTPPPAAAEKVAVKFGVSDFTREITDFGRSMNTNTRAGSLKDYISFFYYMAYDNTGKLASSKIQTQDSLIFGSISDSLRPGSYTIVMIGAKNRPYIDGGGVATPTDPSLPLDRAYISFMPGDIVKGNEVFLKKFSININGDSIVPNVSLTRIVGKIELTIQDSTSFHHTTANLSMDSQAYYIGSGTIADPYVTVGGDPYVTSLSVGSLEAFVLNNKNPFDIRIKGYNASNQLLASKTITNVQIQWNKKLILKGKLFSPDIDPNFSIDASLNDWSADSTIINF</sequence>
<evidence type="ECO:0000313" key="3">
    <source>
        <dbReference type="Proteomes" id="UP000190367"/>
    </source>
</evidence>
<name>A0A1T4RG44_9BACT</name>
<dbReference type="EMBL" id="FUWZ01000002">
    <property type="protein sequence ID" value="SKA14955.1"/>
    <property type="molecule type" value="Genomic_DNA"/>
</dbReference>
<gene>
    <name evidence="2" type="ORF">SAMN04488128_1021108</name>
</gene>
<evidence type="ECO:0000256" key="1">
    <source>
        <dbReference type="ARBA" id="ARBA00007248"/>
    </source>
</evidence>
<reference evidence="3" key="1">
    <citation type="submission" date="2017-02" db="EMBL/GenBank/DDBJ databases">
        <authorList>
            <person name="Varghese N."/>
            <person name="Submissions S."/>
        </authorList>
    </citation>
    <scope>NUCLEOTIDE SEQUENCE [LARGE SCALE GENOMIC DNA]</scope>
    <source>
        <strain evidence="3">DSM 22224</strain>
    </source>
</reference>
<proteinExistence type="inferred from homology"/>
<dbReference type="PROSITE" id="PS51257">
    <property type="entry name" value="PROKAR_LIPOPROTEIN"/>
    <property type="match status" value="1"/>
</dbReference>
<dbReference type="RefSeq" id="WP_143312920.1">
    <property type="nucleotide sequence ID" value="NZ_FUWZ01000002.1"/>
</dbReference>
<comment type="similarity">
    <text evidence="1">Belongs to the bacteroidetes fimbrillin superfamily. FimB/Mfa2 family.</text>
</comment>
<dbReference type="InterPro" id="IPR014941">
    <property type="entry name" value="FimB/Mfa2/Mfa3"/>
</dbReference>
<keyword evidence="3" id="KW-1185">Reference proteome</keyword>
<dbReference type="Pfam" id="PF08842">
    <property type="entry name" value="Mfa2"/>
    <property type="match status" value="1"/>
</dbReference>
<protein>
    <submittedName>
        <fullName evidence="2">Fimbrillin-A associated anchor protein Mfa1 and Mfa2</fullName>
    </submittedName>
</protein>
<dbReference type="AlphaFoldDB" id="A0A1T4RG44"/>